<evidence type="ECO:0000259" key="1">
    <source>
        <dbReference type="Pfam" id="PF03372"/>
    </source>
</evidence>
<dbReference type="Proteomes" id="UP000811609">
    <property type="component" value="Chromosome 5"/>
</dbReference>
<dbReference type="InterPro" id="IPR005135">
    <property type="entry name" value="Endo/exonuclease/phosphatase"/>
</dbReference>
<proteinExistence type="predicted"/>
<dbReference type="PROSITE" id="PS00726">
    <property type="entry name" value="AP_NUCLEASE_F1_1"/>
    <property type="match status" value="1"/>
</dbReference>
<dbReference type="PANTHER" id="PTHR33710:SF64">
    <property type="entry name" value="ENDONUCLEASE_EXONUCLEASE_PHOSPHATASE DOMAIN-CONTAINING PROTEIN"/>
    <property type="match status" value="1"/>
</dbReference>
<gene>
    <name evidence="2" type="ORF">CIPAW_05G173100</name>
</gene>
<dbReference type="EMBL" id="CM031813">
    <property type="protein sequence ID" value="KAG6654838.1"/>
    <property type="molecule type" value="Genomic_DNA"/>
</dbReference>
<organism evidence="2 3">
    <name type="scientific">Carya illinoinensis</name>
    <name type="common">Pecan</name>
    <dbReference type="NCBI Taxonomy" id="32201"/>
    <lineage>
        <taxon>Eukaryota</taxon>
        <taxon>Viridiplantae</taxon>
        <taxon>Streptophyta</taxon>
        <taxon>Embryophyta</taxon>
        <taxon>Tracheophyta</taxon>
        <taxon>Spermatophyta</taxon>
        <taxon>Magnoliopsida</taxon>
        <taxon>eudicotyledons</taxon>
        <taxon>Gunneridae</taxon>
        <taxon>Pentapetalae</taxon>
        <taxon>rosids</taxon>
        <taxon>fabids</taxon>
        <taxon>Fagales</taxon>
        <taxon>Juglandaceae</taxon>
        <taxon>Carya</taxon>
    </lineage>
</organism>
<dbReference type="Pfam" id="PF03372">
    <property type="entry name" value="Exo_endo_phos"/>
    <property type="match status" value="1"/>
</dbReference>
<sequence length="425" mass="50089">MKPKIVSWNVRGLNVFNKRSRIKNLLRDWRADIVCLQETKLRLVTRKIVRSVWHCSYVDWVYLASNGASGGILVMWDKRVVEKMEEFIGDYTVAVSFRMVEDNFLWAFADIYGPNNDNARQFLWEELAGVHSWWDLPWCIGGDFNITMFPSERSGDSRIRQAMTDFSDCIFNLNLVDLPLIGGPFTWSNSQTWLRLDRFLISPEWECHYPKVCQRRLPRLCSDHFPILLDGGGIRSGRSYFKFENMWLKSEGFVDKVRQWWSSYQFIGTPSYILAGKLKALKEDLKIWNIQTFGDVGEQKKNRMEELQVIEMINENRPLTTEEIVRKAEMTLELEKVVSLEEISWQQKSRALWLKEGDRSTKFFHRVANSHRRSNTIELLKINGSECREAPMIRDHVRNFFEQLFTEREGWRPNLDGLVFDSIDT</sequence>
<reference evidence="2" key="1">
    <citation type="submission" date="2020-12" db="EMBL/GenBank/DDBJ databases">
        <title>WGS assembly of Carya illinoinensis cv. Pawnee.</title>
        <authorList>
            <person name="Platts A."/>
            <person name="Shu S."/>
            <person name="Wright S."/>
            <person name="Barry K."/>
            <person name="Edger P."/>
            <person name="Pires J.C."/>
            <person name="Schmutz J."/>
        </authorList>
    </citation>
    <scope>NUCLEOTIDE SEQUENCE</scope>
    <source>
        <tissue evidence="2">Leaf</tissue>
    </source>
</reference>
<comment type="caution">
    <text evidence="2">The sequence shown here is derived from an EMBL/GenBank/DDBJ whole genome shotgun (WGS) entry which is preliminary data.</text>
</comment>
<dbReference type="GO" id="GO:0003677">
    <property type="term" value="F:DNA binding"/>
    <property type="evidence" value="ECO:0007669"/>
    <property type="project" value="InterPro"/>
</dbReference>
<protein>
    <recommendedName>
        <fullName evidence="1">Endonuclease/exonuclease/phosphatase domain-containing protein</fullName>
    </recommendedName>
</protein>
<dbReference type="PANTHER" id="PTHR33710">
    <property type="entry name" value="BNAC02G09200D PROTEIN"/>
    <property type="match status" value="1"/>
</dbReference>
<dbReference type="InterPro" id="IPR020847">
    <property type="entry name" value="AP_endonuclease_F1_BS"/>
</dbReference>
<dbReference type="GO" id="GO:0004519">
    <property type="term" value="F:endonuclease activity"/>
    <property type="evidence" value="ECO:0007669"/>
    <property type="project" value="InterPro"/>
</dbReference>
<feature type="domain" description="Endonuclease/exonuclease/phosphatase" evidence="1">
    <location>
        <begin position="6"/>
        <end position="224"/>
    </location>
</feature>
<accession>A0A8T1QJK3</accession>
<name>A0A8T1QJK3_CARIL</name>
<evidence type="ECO:0000313" key="3">
    <source>
        <dbReference type="Proteomes" id="UP000811609"/>
    </source>
</evidence>
<evidence type="ECO:0000313" key="2">
    <source>
        <dbReference type="EMBL" id="KAG6654838.1"/>
    </source>
</evidence>
<keyword evidence="3" id="KW-1185">Reference proteome</keyword>
<dbReference type="AlphaFoldDB" id="A0A8T1QJK3"/>
<dbReference type="GO" id="GO:0006281">
    <property type="term" value="P:DNA repair"/>
    <property type="evidence" value="ECO:0007669"/>
    <property type="project" value="InterPro"/>
</dbReference>